<dbReference type="HAMAP" id="MF_00052_B">
    <property type="entry name" value="RNase_HII_B"/>
    <property type="match status" value="1"/>
</dbReference>
<comment type="similarity">
    <text evidence="5 14 16">Belongs to the RNase HII family.</text>
</comment>
<dbReference type="PROSITE" id="PS51975">
    <property type="entry name" value="RNASE_H_2"/>
    <property type="match status" value="1"/>
</dbReference>
<evidence type="ECO:0000256" key="2">
    <source>
        <dbReference type="ARBA" id="ARBA00001946"/>
    </source>
</evidence>
<dbReference type="InterPro" id="IPR024567">
    <property type="entry name" value="RNase_HII/HIII_dom"/>
</dbReference>
<comment type="subcellular location">
    <subcellularLocation>
        <location evidence="4 14">Cytoplasm</location>
    </subcellularLocation>
</comment>
<evidence type="ECO:0000256" key="9">
    <source>
        <dbReference type="ARBA" id="ARBA00022722"/>
    </source>
</evidence>
<comment type="catalytic activity">
    <reaction evidence="1 14 15 16">
        <text>Endonucleolytic cleavage to 5'-phosphomonoester.</text>
        <dbReference type="EC" id="3.1.26.4"/>
    </reaction>
</comment>
<evidence type="ECO:0000256" key="10">
    <source>
        <dbReference type="ARBA" id="ARBA00022723"/>
    </source>
</evidence>
<dbReference type="AlphaFoldDB" id="A0A2W4ZNX0"/>
<evidence type="ECO:0000256" key="12">
    <source>
        <dbReference type="ARBA" id="ARBA00022801"/>
    </source>
</evidence>
<dbReference type="Proteomes" id="UP000249794">
    <property type="component" value="Unassembled WGS sequence"/>
</dbReference>
<dbReference type="InterPro" id="IPR036397">
    <property type="entry name" value="RNaseH_sf"/>
</dbReference>
<dbReference type="GO" id="GO:0030145">
    <property type="term" value="F:manganese ion binding"/>
    <property type="evidence" value="ECO:0007669"/>
    <property type="project" value="UniProtKB-UniRule"/>
</dbReference>
<dbReference type="GO" id="GO:0043137">
    <property type="term" value="P:DNA replication, removal of RNA primer"/>
    <property type="evidence" value="ECO:0007669"/>
    <property type="project" value="TreeGrafter"/>
</dbReference>
<dbReference type="NCBIfam" id="NF010537">
    <property type="entry name" value="PRK13925.1"/>
    <property type="match status" value="1"/>
</dbReference>
<evidence type="ECO:0000259" key="17">
    <source>
        <dbReference type="PROSITE" id="PS51975"/>
    </source>
</evidence>
<evidence type="ECO:0000256" key="5">
    <source>
        <dbReference type="ARBA" id="ARBA00007383"/>
    </source>
</evidence>
<dbReference type="GO" id="GO:0004523">
    <property type="term" value="F:RNA-DNA hybrid ribonuclease activity"/>
    <property type="evidence" value="ECO:0007669"/>
    <property type="project" value="UniProtKB-UniRule"/>
</dbReference>
<keyword evidence="9 14" id="KW-0540">Nuclease</keyword>
<comment type="function">
    <text evidence="3 14 16">Endonuclease that specifically degrades the RNA of RNA-DNA hybrids.</text>
</comment>
<dbReference type="CDD" id="cd07182">
    <property type="entry name" value="RNase_HII_bacteria_HII_like"/>
    <property type="match status" value="1"/>
</dbReference>
<evidence type="ECO:0000256" key="14">
    <source>
        <dbReference type="HAMAP-Rule" id="MF_00052"/>
    </source>
</evidence>
<comment type="cofactor">
    <cofactor evidence="2">
        <name>Mg(2+)</name>
        <dbReference type="ChEBI" id="CHEBI:18420"/>
    </cofactor>
</comment>
<evidence type="ECO:0000256" key="3">
    <source>
        <dbReference type="ARBA" id="ARBA00004065"/>
    </source>
</evidence>
<evidence type="ECO:0000256" key="6">
    <source>
        <dbReference type="ARBA" id="ARBA00012180"/>
    </source>
</evidence>
<sequence length="225" mass="24389">MSSPLSSLPLIHALPRRPLNHQIAGVDEVGRGALFGPVAAAAVMLPDAAIKPLVQAGVTDSKKLSASKRRQLALLIRQVAHCKVGLASVYEIDRINILQAALTAMRRAVMQLSPVPHLCLIDGNQRVSALPMAQETIIKGDQRELAIAAASIVAKVWRDELIIRLDRHYPGYDLPSNKGYGSAKHLAGIAKLGICRQHRKSFRSCQLATVNLKLSTKTMPKHSNP</sequence>
<dbReference type="PANTHER" id="PTHR10954:SF18">
    <property type="entry name" value="RIBONUCLEASE HII"/>
    <property type="match status" value="1"/>
</dbReference>
<accession>A0A2W4ZNX0</accession>
<dbReference type="InterPro" id="IPR001352">
    <property type="entry name" value="RNase_HII/HIII"/>
</dbReference>
<dbReference type="InterPro" id="IPR012337">
    <property type="entry name" value="RNaseH-like_sf"/>
</dbReference>
<feature type="binding site" evidence="14 15">
    <location>
        <position position="122"/>
    </location>
    <ligand>
        <name>a divalent metal cation</name>
        <dbReference type="ChEBI" id="CHEBI:60240"/>
    </ligand>
</feature>
<reference evidence="18 19" key="2">
    <citation type="submission" date="2018-06" db="EMBL/GenBank/DDBJ databases">
        <title>Metagenomic assembly of (sub)arctic Cyanobacteria and their associated microbiome from non-axenic cultures.</title>
        <authorList>
            <person name="Baurain D."/>
        </authorList>
    </citation>
    <scope>NUCLEOTIDE SEQUENCE [LARGE SCALE GENOMIC DNA]</scope>
    <source>
        <strain evidence="18">ULC027bin1</strain>
    </source>
</reference>
<evidence type="ECO:0000313" key="19">
    <source>
        <dbReference type="Proteomes" id="UP000249794"/>
    </source>
</evidence>
<evidence type="ECO:0000256" key="11">
    <source>
        <dbReference type="ARBA" id="ARBA00022759"/>
    </source>
</evidence>
<evidence type="ECO:0000313" key="18">
    <source>
        <dbReference type="EMBL" id="PZO60331.1"/>
    </source>
</evidence>
<dbReference type="EC" id="3.1.26.4" evidence="6 14"/>
<keyword evidence="11 14" id="KW-0255">Endonuclease</keyword>
<dbReference type="SUPFAM" id="SSF53098">
    <property type="entry name" value="Ribonuclease H-like"/>
    <property type="match status" value="1"/>
</dbReference>
<evidence type="ECO:0000256" key="8">
    <source>
        <dbReference type="ARBA" id="ARBA00022490"/>
    </source>
</evidence>
<evidence type="ECO:0000256" key="13">
    <source>
        <dbReference type="ARBA" id="ARBA00023211"/>
    </source>
</evidence>
<reference evidence="19" key="1">
    <citation type="submission" date="2018-04" db="EMBL/GenBank/DDBJ databases">
        <authorList>
            <person name="Cornet L."/>
        </authorList>
    </citation>
    <scope>NUCLEOTIDE SEQUENCE [LARGE SCALE GENOMIC DNA]</scope>
</reference>
<comment type="cofactor">
    <cofactor evidence="14 15">
        <name>Mn(2+)</name>
        <dbReference type="ChEBI" id="CHEBI:29035"/>
    </cofactor>
    <cofactor evidence="14 15">
        <name>Mg(2+)</name>
        <dbReference type="ChEBI" id="CHEBI:18420"/>
    </cofactor>
    <text evidence="14 15">Manganese or magnesium. Binds 1 divalent metal ion per monomer in the absence of substrate. May bind a second metal ion after substrate binding.</text>
</comment>
<keyword evidence="12 14" id="KW-0378">Hydrolase</keyword>
<comment type="caution">
    <text evidence="18">The sequence shown here is derived from an EMBL/GenBank/DDBJ whole genome shotgun (WGS) entry which is preliminary data.</text>
</comment>
<evidence type="ECO:0000256" key="7">
    <source>
        <dbReference type="ARBA" id="ARBA00019179"/>
    </source>
</evidence>
<organism evidence="18 19">
    <name type="scientific">Phormidesmis priestleyi</name>
    <dbReference type="NCBI Taxonomy" id="268141"/>
    <lineage>
        <taxon>Bacteria</taxon>
        <taxon>Bacillati</taxon>
        <taxon>Cyanobacteriota</taxon>
        <taxon>Cyanophyceae</taxon>
        <taxon>Leptolyngbyales</taxon>
        <taxon>Leptolyngbyaceae</taxon>
        <taxon>Phormidesmis</taxon>
    </lineage>
</organism>
<dbReference type="GO" id="GO:0032299">
    <property type="term" value="C:ribonuclease H2 complex"/>
    <property type="evidence" value="ECO:0007669"/>
    <property type="project" value="TreeGrafter"/>
</dbReference>
<feature type="binding site" evidence="14 15">
    <location>
        <position position="27"/>
    </location>
    <ligand>
        <name>a divalent metal cation</name>
        <dbReference type="ChEBI" id="CHEBI:60240"/>
    </ligand>
</feature>
<dbReference type="PANTHER" id="PTHR10954">
    <property type="entry name" value="RIBONUCLEASE H2 SUBUNIT A"/>
    <property type="match status" value="1"/>
</dbReference>
<feature type="binding site" evidence="14 15">
    <location>
        <position position="28"/>
    </location>
    <ligand>
        <name>a divalent metal cation</name>
        <dbReference type="ChEBI" id="CHEBI:60240"/>
    </ligand>
</feature>
<dbReference type="GO" id="GO:0003723">
    <property type="term" value="F:RNA binding"/>
    <property type="evidence" value="ECO:0007669"/>
    <property type="project" value="UniProtKB-UniRule"/>
</dbReference>
<keyword evidence="13 14" id="KW-0464">Manganese</keyword>
<dbReference type="Gene3D" id="3.30.420.10">
    <property type="entry name" value="Ribonuclease H-like superfamily/Ribonuclease H"/>
    <property type="match status" value="1"/>
</dbReference>
<evidence type="ECO:0000256" key="4">
    <source>
        <dbReference type="ARBA" id="ARBA00004496"/>
    </source>
</evidence>
<evidence type="ECO:0000256" key="16">
    <source>
        <dbReference type="RuleBase" id="RU003515"/>
    </source>
</evidence>
<feature type="domain" description="RNase H type-2" evidence="17">
    <location>
        <begin position="21"/>
        <end position="224"/>
    </location>
</feature>
<dbReference type="GO" id="GO:0005737">
    <property type="term" value="C:cytoplasm"/>
    <property type="evidence" value="ECO:0007669"/>
    <property type="project" value="UniProtKB-SubCell"/>
</dbReference>
<proteinExistence type="inferred from homology"/>
<name>A0A2W4ZNX0_9CYAN</name>
<protein>
    <recommendedName>
        <fullName evidence="7 14">Ribonuclease HII</fullName>
        <shortName evidence="14">RNase HII</shortName>
        <ecNumber evidence="6 14">3.1.26.4</ecNumber>
    </recommendedName>
</protein>
<dbReference type="EMBL" id="QBMP01000011">
    <property type="protein sequence ID" value="PZO60331.1"/>
    <property type="molecule type" value="Genomic_DNA"/>
</dbReference>
<keyword evidence="10 14" id="KW-0479">Metal-binding</keyword>
<dbReference type="Pfam" id="PF01351">
    <property type="entry name" value="RNase_HII"/>
    <property type="match status" value="1"/>
</dbReference>
<gene>
    <name evidence="14" type="primary">rnhB</name>
    <name evidence="18" type="ORF">DCF15_02250</name>
</gene>
<evidence type="ECO:0000256" key="1">
    <source>
        <dbReference type="ARBA" id="ARBA00000077"/>
    </source>
</evidence>
<dbReference type="GO" id="GO:0006298">
    <property type="term" value="P:mismatch repair"/>
    <property type="evidence" value="ECO:0007669"/>
    <property type="project" value="TreeGrafter"/>
</dbReference>
<dbReference type="InterPro" id="IPR022898">
    <property type="entry name" value="RNase_HII"/>
</dbReference>
<dbReference type="NCBIfam" id="NF000595">
    <property type="entry name" value="PRK00015.1-3"/>
    <property type="match status" value="1"/>
</dbReference>
<keyword evidence="8 14" id="KW-0963">Cytoplasm</keyword>
<evidence type="ECO:0000256" key="15">
    <source>
        <dbReference type="PROSITE-ProRule" id="PRU01319"/>
    </source>
</evidence>